<dbReference type="InterPro" id="IPR004185">
    <property type="entry name" value="Glyco_hydro_13_lg-like_dom"/>
</dbReference>
<evidence type="ECO:0000313" key="5">
    <source>
        <dbReference type="Proteomes" id="UP000663505"/>
    </source>
</evidence>
<dbReference type="InterPro" id="IPR006047">
    <property type="entry name" value="GH13_cat_dom"/>
</dbReference>
<dbReference type="InterPro" id="IPR017853">
    <property type="entry name" value="GH"/>
</dbReference>
<dbReference type="PANTHER" id="PTHR10357">
    <property type="entry name" value="ALPHA-AMYLASE FAMILY MEMBER"/>
    <property type="match status" value="1"/>
</dbReference>
<accession>A0A9X7W1L9</accession>
<name>A0A9X7W1L9_9BACL</name>
<keyword evidence="2" id="KW-0326">Glycosidase</keyword>
<dbReference type="CDD" id="cd11338">
    <property type="entry name" value="AmyAc_CMD"/>
    <property type="match status" value="1"/>
</dbReference>
<dbReference type="SUPFAM" id="SSF51445">
    <property type="entry name" value="(Trans)glycosidases"/>
    <property type="match status" value="1"/>
</dbReference>
<evidence type="ECO:0000256" key="2">
    <source>
        <dbReference type="ARBA" id="ARBA00023295"/>
    </source>
</evidence>
<keyword evidence="5" id="KW-1185">Reference proteome</keyword>
<dbReference type="GO" id="GO:0004553">
    <property type="term" value="F:hydrolase activity, hydrolyzing O-glycosyl compounds"/>
    <property type="evidence" value="ECO:0007669"/>
    <property type="project" value="InterPro"/>
</dbReference>
<dbReference type="CDD" id="cd02857">
    <property type="entry name" value="E_set_CDase_PDE_N"/>
    <property type="match status" value="1"/>
</dbReference>
<dbReference type="InterPro" id="IPR013783">
    <property type="entry name" value="Ig-like_fold"/>
</dbReference>
<dbReference type="Pfam" id="PF02903">
    <property type="entry name" value="Alpha-amylase_N"/>
    <property type="match status" value="1"/>
</dbReference>
<dbReference type="Gene3D" id="3.90.400.10">
    <property type="entry name" value="Oligo-1,6-glucosidase, Domain 2"/>
    <property type="match status" value="1"/>
</dbReference>
<sequence length="570" mass="65040">MKPTWLFHQPYQPYAYALTDTRARLVVAVERGAATTVNVHFGDRYVEALPERVSMEKSGNSHKLDYFTADVEVPTHRLKYAFEVVRELRDRSKESIWYGENAISLNPKSAGVFQLAYLANRDVYTTPEWAKKAVCYQIFPERFANGNPSLTPANSVDWESAPTPFAMFGGDLQGITDHLDYLFEEGVTLLYLTPIFKAGSNHKYDTEDYLEIDPQFGSKEDLHRLVENAHQRGIRIVLDAVFNHSGFQFGPFQDVIKRGQASPYWNWFFINGDKVDTEHVNYETFATRLRYMPKLNVANPEVEAYLLKVARYWIEEFDIDGWRLDVANEIDHVFWKRFRNTVKAAKADALIVGEVWHNSLPWLLGDEYDSVMNYVFCEAVHAFFVRRELSGREFAERITELLFMYPVQATNAMFNLLGSHDTERVLTLAGGDVNRVLQAMTFQFFYPGIPMVYYGDEVGMEGGADPDCRRGMVWETGRQNQTLREAMKVLASLKRSEPGLAAGSLHVVRADKQHLEMVREANGASRIHAAFNTGHTAWKLPELGEILFESFKGACANGRLKAGAAVIWKE</sequence>
<dbReference type="InterPro" id="IPR045857">
    <property type="entry name" value="O16G_dom_2"/>
</dbReference>
<dbReference type="PANTHER" id="PTHR10357:SF210">
    <property type="entry name" value="MALTODEXTRIN GLUCOSIDASE"/>
    <property type="match status" value="1"/>
</dbReference>
<reference evidence="4 5" key="1">
    <citation type="submission" date="2021-02" db="EMBL/GenBank/DDBJ databases">
        <title>Alicyclobacillus curvatus sp. nov. and Alicyclobacillus mengziensis sp. nov., two acidophilic bacteria isolated from acid mine drainage.</title>
        <authorList>
            <person name="Huang Y."/>
        </authorList>
    </citation>
    <scope>NUCLEOTIDE SEQUENCE [LARGE SCALE GENOMIC DNA]</scope>
    <source>
        <strain evidence="4 5">S30H14</strain>
    </source>
</reference>
<evidence type="ECO:0000259" key="3">
    <source>
        <dbReference type="SMART" id="SM00642"/>
    </source>
</evidence>
<dbReference type="AlphaFoldDB" id="A0A9X7W1L9"/>
<dbReference type="InterPro" id="IPR014756">
    <property type="entry name" value="Ig_E-set"/>
</dbReference>
<evidence type="ECO:0000313" key="4">
    <source>
        <dbReference type="EMBL" id="QSO49076.1"/>
    </source>
</evidence>
<dbReference type="Gene3D" id="2.60.40.10">
    <property type="entry name" value="Immunoglobulins"/>
    <property type="match status" value="1"/>
</dbReference>
<dbReference type="Proteomes" id="UP000663505">
    <property type="component" value="Chromosome"/>
</dbReference>
<dbReference type="GO" id="GO:0005975">
    <property type="term" value="P:carbohydrate metabolic process"/>
    <property type="evidence" value="ECO:0007669"/>
    <property type="project" value="InterPro"/>
</dbReference>
<dbReference type="KEGG" id="afx:JZ786_09185"/>
<dbReference type="RefSeq" id="WP_206658390.1">
    <property type="nucleotide sequence ID" value="NZ_CP071182.1"/>
</dbReference>
<protein>
    <submittedName>
        <fullName evidence="4">Alpha amylase N-terminal ig-like domain-containing protein</fullName>
    </submittedName>
</protein>
<evidence type="ECO:0000256" key="1">
    <source>
        <dbReference type="ARBA" id="ARBA00022801"/>
    </source>
</evidence>
<feature type="domain" description="Glycosyl hydrolase family 13 catalytic" evidence="3">
    <location>
        <begin position="137"/>
        <end position="494"/>
    </location>
</feature>
<gene>
    <name evidence="4" type="ORF">JZ786_09185</name>
</gene>
<dbReference type="Pfam" id="PF00128">
    <property type="entry name" value="Alpha-amylase"/>
    <property type="match status" value="1"/>
</dbReference>
<dbReference type="SUPFAM" id="SSF81296">
    <property type="entry name" value="E set domains"/>
    <property type="match status" value="1"/>
</dbReference>
<keyword evidence="1" id="KW-0378">Hydrolase</keyword>
<proteinExistence type="predicted"/>
<dbReference type="Gene3D" id="3.20.20.80">
    <property type="entry name" value="Glycosidases"/>
    <property type="match status" value="1"/>
</dbReference>
<dbReference type="SMART" id="SM00642">
    <property type="entry name" value="Aamy"/>
    <property type="match status" value="1"/>
</dbReference>
<organism evidence="4 5">
    <name type="scientific">Alicyclobacillus mengziensis</name>
    <dbReference type="NCBI Taxonomy" id="2931921"/>
    <lineage>
        <taxon>Bacteria</taxon>
        <taxon>Bacillati</taxon>
        <taxon>Bacillota</taxon>
        <taxon>Bacilli</taxon>
        <taxon>Bacillales</taxon>
        <taxon>Alicyclobacillaceae</taxon>
        <taxon>Alicyclobacillus</taxon>
    </lineage>
</organism>
<dbReference type="EMBL" id="CP071182">
    <property type="protein sequence ID" value="QSO49076.1"/>
    <property type="molecule type" value="Genomic_DNA"/>
</dbReference>